<evidence type="ECO:0000313" key="2">
    <source>
        <dbReference type="Proteomes" id="UP000823674"/>
    </source>
</evidence>
<gene>
    <name evidence="1" type="primary">SC273g500050.1_BraROA</name>
    <name evidence="1" type="ORF">IGI04_042957</name>
</gene>
<proteinExistence type="predicted"/>
<accession>A0ABQ7KI49</accession>
<keyword evidence="2" id="KW-1185">Reference proteome</keyword>
<reference evidence="1 2" key="1">
    <citation type="submission" date="2021-03" db="EMBL/GenBank/DDBJ databases">
        <authorList>
            <person name="King G.J."/>
            <person name="Bancroft I."/>
            <person name="Baten A."/>
            <person name="Bloomfield J."/>
            <person name="Borpatragohain P."/>
            <person name="He Z."/>
            <person name="Irish N."/>
            <person name="Irwin J."/>
            <person name="Liu K."/>
            <person name="Mauleon R.P."/>
            <person name="Moore J."/>
            <person name="Morris R."/>
            <person name="Ostergaard L."/>
            <person name="Wang B."/>
            <person name="Wells R."/>
        </authorList>
    </citation>
    <scope>NUCLEOTIDE SEQUENCE [LARGE SCALE GENOMIC DNA]</scope>
    <source>
        <strain evidence="1">R-o-18</strain>
        <tissue evidence="1">Leaf</tissue>
    </source>
</reference>
<protein>
    <submittedName>
        <fullName evidence="1">Uncharacterized protein</fullName>
    </submittedName>
</protein>
<dbReference type="EMBL" id="JADBGQ010000120">
    <property type="protein sequence ID" value="KAG5373729.1"/>
    <property type="molecule type" value="Genomic_DNA"/>
</dbReference>
<evidence type="ECO:0000313" key="1">
    <source>
        <dbReference type="EMBL" id="KAG5373729.1"/>
    </source>
</evidence>
<comment type="caution">
    <text evidence="1">The sequence shown here is derived from an EMBL/GenBank/DDBJ whole genome shotgun (WGS) entry which is preliminary data.</text>
</comment>
<dbReference type="Proteomes" id="UP000823674">
    <property type="component" value="Unassembled WGS sequence"/>
</dbReference>
<sequence>MGRSELLVSTPTSPSFMDLSLEPTMPKTPPLFIFESPYPVQVESFHLSSWTVNGNGLDMLPMAFFLQDDHERVENDQEQLLYAIDEHTFFLKRLNSQMTMKLLLGLEKAWELYVCMKPKWDVVLDLVFTILVMVSDWLKESGKRSLDGSDCPCLKWMDKMQSCVFHGQKVLYLLTSYFPASNRSRPDPLLSIPNSHKLR</sequence>
<organism evidence="1 2">
    <name type="scientific">Brassica rapa subsp. trilocularis</name>
    <dbReference type="NCBI Taxonomy" id="1813537"/>
    <lineage>
        <taxon>Eukaryota</taxon>
        <taxon>Viridiplantae</taxon>
        <taxon>Streptophyta</taxon>
        <taxon>Embryophyta</taxon>
        <taxon>Tracheophyta</taxon>
        <taxon>Spermatophyta</taxon>
        <taxon>Magnoliopsida</taxon>
        <taxon>eudicotyledons</taxon>
        <taxon>Gunneridae</taxon>
        <taxon>Pentapetalae</taxon>
        <taxon>rosids</taxon>
        <taxon>malvids</taxon>
        <taxon>Brassicales</taxon>
        <taxon>Brassicaceae</taxon>
        <taxon>Brassiceae</taxon>
        <taxon>Brassica</taxon>
    </lineage>
</organism>
<name>A0ABQ7KI49_BRACM</name>